<dbReference type="AlphaFoldDB" id="A0A182JEV0"/>
<dbReference type="SMART" id="SM00369">
    <property type="entry name" value="LRR_TYP"/>
    <property type="match status" value="5"/>
</dbReference>
<dbReference type="FunFam" id="3.80.10.10:FF:002313">
    <property type="entry name" value="AGAP001470-PA"/>
    <property type="match status" value="1"/>
</dbReference>
<dbReference type="InterPro" id="IPR003591">
    <property type="entry name" value="Leu-rich_rpt_typical-subtyp"/>
</dbReference>
<reference evidence="1" key="1">
    <citation type="submission" date="2022-08" db="UniProtKB">
        <authorList>
            <consortium name="EnsemblMetazoa"/>
        </authorList>
    </citation>
    <scope>IDENTIFICATION</scope>
    <source>
        <strain evidence="1">EBRO</strain>
    </source>
</reference>
<dbReference type="SMART" id="SM00364">
    <property type="entry name" value="LRR_BAC"/>
    <property type="match status" value="4"/>
</dbReference>
<dbReference type="Gene3D" id="3.80.10.10">
    <property type="entry name" value="Ribonuclease Inhibitor"/>
    <property type="match status" value="2"/>
</dbReference>
<name>A0A182JEV0_ANOAO</name>
<dbReference type="SMART" id="SM00365">
    <property type="entry name" value="LRR_SD22"/>
    <property type="match status" value="2"/>
</dbReference>
<dbReference type="STRING" id="41427.A0A182JEV0"/>
<evidence type="ECO:0000313" key="1">
    <source>
        <dbReference type="EnsemblMetazoa" id="AATE016761-PA.1"/>
    </source>
</evidence>
<dbReference type="Pfam" id="PF13855">
    <property type="entry name" value="LRR_8"/>
    <property type="match status" value="2"/>
</dbReference>
<dbReference type="PROSITE" id="PS51450">
    <property type="entry name" value="LRR"/>
    <property type="match status" value="2"/>
</dbReference>
<proteinExistence type="predicted"/>
<accession>A0A182JEV0</accession>
<organism evidence="1">
    <name type="scientific">Anopheles atroparvus</name>
    <name type="common">European mosquito</name>
    <dbReference type="NCBI Taxonomy" id="41427"/>
    <lineage>
        <taxon>Eukaryota</taxon>
        <taxon>Metazoa</taxon>
        <taxon>Ecdysozoa</taxon>
        <taxon>Arthropoda</taxon>
        <taxon>Hexapoda</taxon>
        <taxon>Insecta</taxon>
        <taxon>Pterygota</taxon>
        <taxon>Neoptera</taxon>
        <taxon>Endopterygota</taxon>
        <taxon>Diptera</taxon>
        <taxon>Nematocera</taxon>
        <taxon>Culicoidea</taxon>
        <taxon>Culicidae</taxon>
        <taxon>Anophelinae</taxon>
        <taxon>Anopheles</taxon>
    </lineage>
</organism>
<protein>
    <submittedName>
        <fullName evidence="1">Uncharacterized protein</fullName>
    </submittedName>
</protein>
<dbReference type="EnsemblMetazoa" id="AATE016761-RA">
    <property type="protein sequence ID" value="AATE016761-PA.1"/>
    <property type="gene ID" value="AATE016761"/>
</dbReference>
<dbReference type="InterPro" id="IPR001611">
    <property type="entry name" value="Leu-rich_rpt"/>
</dbReference>
<dbReference type="Pfam" id="PF00560">
    <property type="entry name" value="LRR_1"/>
    <property type="match status" value="1"/>
</dbReference>
<dbReference type="PANTHER" id="PTHR24366:SF96">
    <property type="entry name" value="LEUCINE RICH REPEAT CONTAINING 53"/>
    <property type="match status" value="1"/>
</dbReference>
<dbReference type="VEuPathDB" id="VectorBase:AATE016761"/>
<sequence>MIPHTFWILRVITLAQLLFAFLENTTAHGQAFPLLDCPPECLCDRNLPETSIPNGEKSQPHMYFSTDDQPDGSAAGEDYSVHALCMIGRGAGFEKIEDLLSLDTSVLKIIYTSQTERFQLNASNLARFVQLRELHVQSLQPQLLRFEIDAILPVERLHLEAVDLVRSEPPIVHDRATPDALDFGPPPTGDVGGNEANIYQVVGEEMELVVDGVNGKEQLTSNTLTETFEVEIVPYEVYKRDLASTSNVSFYGWNNLTALSIHDCKLESLHSDFLYGLTRLERLSLQHNNLKVLPPFAFYGAPNMRLLSLAGNRLLEVSYYSLAGLLELRVLDLSNNNISKVSELTFPPFPKLAKLDLRQNPIEYVFDSSFAIANMTRSLFIGSDTVGLQIRTPKPFQGLAQMELLEVRNLRVDTLNQYLFRGLRALRTLRLLEGNFPFVEYDSFAEMKNLTDLYASRCGIGAVSMDAFFGVKRLRTIDLSYNLLVELPVGLFDEQLQLLELYLQGNRLTQLPTDFFRRLAPAVQVVRLIENPWQCSCTMAEWRQAATNRLKVASTSSGSGSSYVYSNKLTPRCSDPAHRIYNRTVYYVIRKNLPCNVHKNHQPSTRRISELNHRKHDTILQQRAPERTAPTVKTIAPVRPVLQSTFANPIPVHVPGAVAHQYKRPIADGKSLLYEQKRRRLQQKLHHSQRYAAPAAPGQRIVSNDIEY</sequence>
<dbReference type="PANTHER" id="PTHR24366">
    <property type="entry name" value="IG(IMMUNOGLOBULIN) AND LRR(LEUCINE RICH REPEAT) DOMAINS"/>
    <property type="match status" value="1"/>
</dbReference>
<dbReference type="SUPFAM" id="SSF52058">
    <property type="entry name" value="L domain-like"/>
    <property type="match status" value="1"/>
</dbReference>
<dbReference type="InterPro" id="IPR032675">
    <property type="entry name" value="LRR_dom_sf"/>
</dbReference>